<comment type="caution">
    <text evidence="5">The sequence shown here is derived from an EMBL/GenBank/DDBJ whole genome shotgun (WGS) entry which is preliminary data.</text>
</comment>
<dbReference type="Gene3D" id="1.10.357.10">
    <property type="entry name" value="Tetracycline Repressor, domain 2"/>
    <property type="match status" value="1"/>
</dbReference>
<dbReference type="PROSITE" id="PS50977">
    <property type="entry name" value="HTH_TETR_2"/>
    <property type="match status" value="1"/>
</dbReference>
<keyword evidence="2 3" id="KW-0238">DNA-binding</keyword>
<dbReference type="PANTHER" id="PTHR43479:SF11">
    <property type="entry name" value="ACREF_ENVCD OPERON REPRESSOR-RELATED"/>
    <property type="match status" value="1"/>
</dbReference>
<evidence type="ECO:0000256" key="2">
    <source>
        <dbReference type="ARBA" id="ARBA00023125"/>
    </source>
</evidence>
<dbReference type="Pfam" id="PF00440">
    <property type="entry name" value="TetR_N"/>
    <property type="match status" value="1"/>
</dbReference>
<dbReference type="RefSeq" id="WP_114747144.1">
    <property type="nucleotide sequence ID" value="NZ_QQAY01000021.1"/>
</dbReference>
<evidence type="ECO:0000313" key="5">
    <source>
        <dbReference type="EMBL" id="RDI37552.1"/>
    </source>
</evidence>
<protein>
    <submittedName>
        <fullName evidence="5">TetR family transcriptional regulator</fullName>
    </submittedName>
</protein>
<dbReference type="InterPro" id="IPR009057">
    <property type="entry name" value="Homeodomain-like_sf"/>
</dbReference>
<gene>
    <name evidence="5" type="ORF">DFR59_12149</name>
</gene>
<dbReference type="InterPro" id="IPR050624">
    <property type="entry name" value="HTH-type_Tx_Regulator"/>
</dbReference>
<dbReference type="Proteomes" id="UP000255326">
    <property type="component" value="Unassembled WGS sequence"/>
</dbReference>
<dbReference type="PANTHER" id="PTHR43479">
    <property type="entry name" value="ACREF/ENVCD OPERON REPRESSOR-RELATED"/>
    <property type="match status" value="1"/>
</dbReference>
<evidence type="ECO:0000313" key="6">
    <source>
        <dbReference type="Proteomes" id="UP000255326"/>
    </source>
</evidence>
<dbReference type="PRINTS" id="PR00455">
    <property type="entry name" value="HTHTETR"/>
</dbReference>
<feature type="domain" description="HTH tetR-type" evidence="4">
    <location>
        <begin position="2"/>
        <end position="62"/>
    </location>
</feature>
<name>A0A370G1D5_9BACI</name>
<evidence type="ECO:0000259" key="4">
    <source>
        <dbReference type="PROSITE" id="PS50977"/>
    </source>
</evidence>
<accession>A0A370G1D5</accession>
<proteinExistence type="predicted"/>
<keyword evidence="6" id="KW-1185">Reference proteome</keyword>
<evidence type="ECO:0000256" key="3">
    <source>
        <dbReference type="PROSITE-ProRule" id="PRU00335"/>
    </source>
</evidence>
<dbReference type="AlphaFoldDB" id="A0A370G1D5"/>
<keyword evidence="1" id="KW-0678">Repressor</keyword>
<reference evidence="5 6" key="1">
    <citation type="submission" date="2018-07" db="EMBL/GenBank/DDBJ databases">
        <title>Genomic Encyclopedia of Type Strains, Phase IV (KMG-IV): sequencing the most valuable type-strain genomes for metagenomic binning, comparative biology and taxonomic classification.</title>
        <authorList>
            <person name="Goeker M."/>
        </authorList>
    </citation>
    <scope>NUCLEOTIDE SEQUENCE [LARGE SCALE GENOMIC DNA]</scope>
    <source>
        <strain evidence="5 6">DSM 25281</strain>
    </source>
</reference>
<sequence>MRDKTDQIIRAAINVFVKKGFLQATTQEIAKEADVAEVTLYRKFSTKQNLFETVIKKVLENQFQTKIIKIAEENTDSFFLKILDDRLETLSKNHKMIKMLLAESLMGNLSNDLNFPVLIFNGLKKGIQLHFDCMNINANVELVAQQIGGILLSNVLFINGAPYFELTHEEKKVILNHHLQSLKANL</sequence>
<dbReference type="InterPro" id="IPR001647">
    <property type="entry name" value="HTH_TetR"/>
</dbReference>
<dbReference type="OrthoDB" id="9812993at2"/>
<dbReference type="EMBL" id="QQAY01000021">
    <property type="protein sequence ID" value="RDI37552.1"/>
    <property type="molecule type" value="Genomic_DNA"/>
</dbReference>
<dbReference type="SUPFAM" id="SSF46689">
    <property type="entry name" value="Homeodomain-like"/>
    <property type="match status" value="1"/>
</dbReference>
<dbReference type="GO" id="GO:0003677">
    <property type="term" value="F:DNA binding"/>
    <property type="evidence" value="ECO:0007669"/>
    <property type="project" value="UniProtKB-UniRule"/>
</dbReference>
<feature type="DNA-binding region" description="H-T-H motif" evidence="3">
    <location>
        <begin position="25"/>
        <end position="44"/>
    </location>
</feature>
<evidence type="ECO:0000256" key="1">
    <source>
        <dbReference type="ARBA" id="ARBA00022491"/>
    </source>
</evidence>
<organism evidence="5 6">
    <name type="scientific">Falsibacillus pallidus</name>
    <dbReference type="NCBI Taxonomy" id="493781"/>
    <lineage>
        <taxon>Bacteria</taxon>
        <taxon>Bacillati</taxon>
        <taxon>Bacillota</taxon>
        <taxon>Bacilli</taxon>
        <taxon>Bacillales</taxon>
        <taxon>Bacillaceae</taxon>
        <taxon>Falsibacillus</taxon>
    </lineage>
</organism>